<dbReference type="Gene3D" id="3.40.630.30">
    <property type="match status" value="1"/>
</dbReference>
<keyword evidence="5" id="KW-1185">Reference proteome</keyword>
<dbReference type="PANTHER" id="PTHR10545:SF29">
    <property type="entry name" value="GH14572P-RELATED"/>
    <property type="match status" value="1"/>
</dbReference>
<dbReference type="GO" id="GO:0008080">
    <property type="term" value="F:N-acetyltransferase activity"/>
    <property type="evidence" value="ECO:0000318"/>
    <property type="project" value="GO_Central"/>
</dbReference>
<dbReference type="InterPro" id="IPR016181">
    <property type="entry name" value="Acyl_CoA_acyltransferase"/>
</dbReference>
<evidence type="ECO:0000256" key="1">
    <source>
        <dbReference type="ARBA" id="ARBA00022679"/>
    </source>
</evidence>
<evidence type="ECO:0000313" key="4">
    <source>
        <dbReference type="EMBL" id="KGN52261.1"/>
    </source>
</evidence>
<dbReference type="InterPro" id="IPR000182">
    <property type="entry name" value="GNAT_dom"/>
</dbReference>
<reference evidence="4 5" key="1">
    <citation type="journal article" date="2009" name="Nat. Genet.">
        <title>The genome of the cucumber, Cucumis sativus L.</title>
        <authorList>
            <person name="Huang S."/>
            <person name="Li R."/>
            <person name="Zhang Z."/>
            <person name="Li L."/>
            <person name="Gu X."/>
            <person name="Fan W."/>
            <person name="Lucas W.J."/>
            <person name="Wang X."/>
            <person name="Xie B."/>
            <person name="Ni P."/>
            <person name="Ren Y."/>
            <person name="Zhu H."/>
            <person name="Li J."/>
            <person name="Lin K."/>
            <person name="Jin W."/>
            <person name="Fei Z."/>
            <person name="Li G."/>
            <person name="Staub J."/>
            <person name="Kilian A."/>
            <person name="van der Vossen E.A."/>
            <person name="Wu Y."/>
            <person name="Guo J."/>
            <person name="He J."/>
            <person name="Jia Z."/>
            <person name="Ren Y."/>
            <person name="Tian G."/>
            <person name="Lu Y."/>
            <person name="Ruan J."/>
            <person name="Qian W."/>
            <person name="Wang M."/>
            <person name="Huang Q."/>
            <person name="Li B."/>
            <person name="Xuan Z."/>
            <person name="Cao J."/>
            <person name="Asan"/>
            <person name="Wu Z."/>
            <person name="Zhang J."/>
            <person name="Cai Q."/>
            <person name="Bai Y."/>
            <person name="Zhao B."/>
            <person name="Han Y."/>
            <person name="Li Y."/>
            <person name="Li X."/>
            <person name="Wang S."/>
            <person name="Shi Q."/>
            <person name="Liu S."/>
            <person name="Cho W.K."/>
            <person name="Kim J.Y."/>
            <person name="Xu Y."/>
            <person name="Heller-Uszynska K."/>
            <person name="Miao H."/>
            <person name="Cheng Z."/>
            <person name="Zhang S."/>
            <person name="Wu J."/>
            <person name="Yang Y."/>
            <person name="Kang H."/>
            <person name="Li M."/>
            <person name="Liang H."/>
            <person name="Ren X."/>
            <person name="Shi Z."/>
            <person name="Wen M."/>
            <person name="Jian M."/>
            <person name="Yang H."/>
            <person name="Zhang G."/>
            <person name="Yang Z."/>
            <person name="Chen R."/>
            <person name="Liu S."/>
            <person name="Li J."/>
            <person name="Ma L."/>
            <person name="Liu H."/>
            <person name="Zhou Y."/>
            <person name="Zhao J."/>
            <person name="Fang X."/>
            <person name="Li G."/>
            <person name="Fang L."/>
            <person name="Li Y."/>
            <person name="Liu D."/>
            <person name="Zheng H."/>
            <person name="Zhang Y."/>
            <person name="Qin N."/>
            <person name="Li Z."/>
            <person name="Yang G."/>
            <person name="Yang S."/>
            <person name="Bolund L."/>
            <person name="Kristiansen K."/>
            <person name="Zheng H."/>
            <person name="Li S."/>
            <person name="Zhang X."/>
            <person name="Yang H."/>
            <person name="Wang J."/>
            <person name="Sun R."/>
            <person name="Zhang B."/>
            <person name="Jiang S."/>
            <person name="Wang J."/>
            <person name="Du Y."/>
            <person name="Li S."/>
        </authorList>
    </citation>
    <scope>NUCLEOTIDE SEQUENCE [LARGE SCALE GENOMIC DNA]</scope>
    <source>
        <strain evidence="5">cv. 9930</strain>
    </source>
</reference>
<dbReference type="eggNOG" id="KOG3216">
    <property type="taxonomic scope" value="Eukaryota"/>
</dbReference>
<proteinExistence type="predicted"/>
<feature type="domain" description="N-acetyltransferase" evidence="3">
    <location>
        <begin position="91"/>
        <end position="254"/>
    </location>
</feature>
<keyword evidence="2" id="KW-0012">Acyltransferase</keyword>
<protein>
    <recommendedName>
        <fullName evidence="3">N-acetyltransferase domain-containing protein</fullName>
    </recommendedName>
</protein>
<dbReference type="STRING" id="3659.A0A0A0KWS4"/>
<dbReference type="Proteomes" id="UP000029981">
    <property type="component" value="Chromosome 5"/>
</dbReference>
<organism evidence="4 5">
    <name type="scientific">Cucumis sativus</name>
    <name type="common">Cucumber</name>
    <dbReference type="NCBI Taxonomy" id="3659"/>
    <lineage>
        <taxon>Eukaryota</taxon>
        <taxon>Viridiplantae</taxon>
        <taxon>Streptophyta</taxon>
        <taxon>Embryophyta</taxon>
        <taxon>Tracheophyta</taxon>
        <taxon>Spermatophyta</taxon>
        <taxon>Magnoliopsida</taxon>
        <taxon>eudicotyledons</taxon>
        <taxon>Gunneridae</taxon>
        <taxon>Pentapetalae</taxon>
        <taxon>rosids</taxon>
        <taxon>fabids</taxon>
        <taxon>Cucurbitales</taxon>
        <taxon>Cucurbitaceae</taxon>
        <taxon>Benincaseae</taxon>
        <taxon>Cucumis</taxon>
    </lineage>
</organism>
<sequence length="262" mass="29451">MERQIYPFKPFKSKSDIGLQTSLTDSFAPSSFPSPIMAAAAAHHPIGHPLFSRIRLAGPSDIPHIHKLIYEIAVYERHTHLFSATESSLSAHLFSYPPFQSFTIFILEVSHEPFPENSPHNSNANYSPVVRIVYSEVPVDDPEREIFKSEDENVVVAGFVLFFPNFSALLGKPGFFVESVAVRKCYRRKGLGKMLLSAVVNQAVEMDYGQVELVVLEGNETAIKFYEEMGAQILTEWRVCDLTGDSLRVLHTNDCIDHYGEL</sequence>
<reference evidence="4 5" key="4">
    <citation type="journal article" date="2011" name="BMC Genomics">
        <title>RNA-Seq improves annotation of protein-coding genes in the cucumber genome.</title>
        <authorList>
            <person name="Li Z."/>
            <person name="Zhang Z."/>
            <person name="Yan P."/>
            <person name="Huang S."/>
            <person name="Fei Z."/>
            <person name="Lin K."/>
        </authorList>
    </citation>
    <scope>NUCLEOTIDE SEQUENCE [LARGE SCALE GENOMIC DNA]</scope>
    <source>
        <strain evidence="5">cv. 9930</strain>
    </source>
</reference>
<evidence type="ECO:0000256" key="2">
    <source>
        <dbReference type="ARBA" id="ARBA00023315"/>
    </source>
</evidence>
<dbReference type="InterPro" id="IPR051016">
    <property type="entry name" value="Diverse_Substrate_AcTransf"/>
</dbReference>
<name>A0A0A0KWS4_CUCSA</name>
<dbReference type="SUPFAM" id="SSF55729">
    <property type="entry name" value="Acyl-CoA N-acyltransferases (Nat)"/>
    <property type="match status" value="1"/>
</dbReference>
<dbReference type="PANTHER" id="PTHR10545">
    <property type="entry name" value="DIAMINE N-ACETYLTRANSFERASE"/>
    <property type="match status" value="1"/>
</dbReference>
<dbReference type="CDD" id="cd04301">
    <property type="entry name" value="NAT_SF"/>
    <property type="match status" value="1"/>
</dbReference>
<dbReference type="EMBL" id="CM002926">
    <property type="protein sequence ID" value="KGN52261.1"/>
    <property type="molecule type" value="Genomic_DNA"/>
</dbReference>
<evidence type="ECO:0000313" key="5">
    <source>
        <dbReference type="Proteomes" id="UP000029981"/>
    </source>
</evidence>
<keyword evidence="1" id="KW-0808">Transferase</keyword>
<dbReference type="OMA" id="RVEWIVI"/>
<dbReference type="AlphaFoldDB" id="A0A0A0KWS4"/>
<reference evidence="4 5" key="2">
    <citation type="journal article" date="2009" name="PLoS ONE">
        <title>An integrated genetic and cytogenetic map of the cucumber genome.</title>
        <authorList>
            <person name="Ren Y."/>
            <person name="Zhang Z."/>
            <person name="Liu J."/>
            <person name="Staub J.E."/>
            <person name="Han Y."/>
            <person name="Cheng Z."/>
            <person name="Li X."/>
            <person name="Lu J."/>
            <person name="Miao H."/>
            <person name="Kang H."/>
            <person name="Xie B."/>
            <person name="Gu X."/>
            <person name="Wang X."/>
            <person name="Du Y."/>
            <person name="Jin W."/>
            <person name="Huang S."/>
        </authorList>
    </citation>
    <scope>NUCLEOTIDE SEQUENCE [LARGE SCALE GENOMIC DNA]</scope>
    <source>
        <strain evidence="5">cv. 9930</strain>
    </source>
</reference>
<dbReference type="Pfam" id="PF00583">
    <property type="entry name" value="Acetyltransf_1"/>
    <property type="match status" value="1"/>
</dbReference>
<gene>
    <name evidence="4" type="ORF">Csa_5G622760</name>
</gene>
<accession>A0A0A0KWS4</accession>
<reference evidence="4 5" key="3">
    <citation type="journal article" date="2010" name="BMC Genomics">
        <title>Transcriptome sequencing and comparative analysis of cucumber flowers with different sex types.</title>
        <authorList>
            <person name="Guo S."/>
            <person name="Zheng Y."/>
            <person name="Joung J.G."/>
            <person name="Liu S."/>
            <person name="Zhang Z."/>
            <person name="Crasta O.R."/>
            <person name="Sobral B.W."/>
            <person name="Xu Y."/>
            <person name="Huang S."/>
            <person name="Fei Z."/>
        </authorList>
    </citation>
    <scope>NUCLEOTIDE SEQUENCE [LARGE SCALE GENOMIC DNA]</scope>
    <source>
        <strain evidence="5">cv. 9930</strain>
    </source>
</reference>
<dbReference type="Gramene" id="KGN52261">
    <property type="protein sequence ID" value="KGN52261"/>
    <property type="gene ID" value="Csa_5G622760"/>
</dbReference>
<evidence type="ECO:0000259" key="3">
    <source>
        <dbReference type="PROSITE" id="PS51186"/>
    </source>
</evidence>
<dbReference type="PROSITE" id="PS51186">
    <property type="entry name" value="GNAT"/>
    <property type="match status" value="1"/>
</dbReference>